<evidence type="ECO:0000313" key="2">
    <source>
        <dbReference type="Proteomes" id="UP000886501"/>
    </source>
</evidence>
<comment type="caution">
    <text evidence="1">The sequence shown here is derived from an EMBL/GenBank/DDBJ whole genome shotgun (WGS) entry which is preliminary data.</text>
</comment>
<reference evidence="1" key="1">
    <citation type="submission" date="2019-10" db="EMBL/GenBank/DDBJ databases">
        <authorList>
            <consortium name="DOE Joint Genome Institute"/>
            <person name="Kuo A."/>
            <person name="Miyauchi S."/>
            <person name="Kiss E."/>
            <person name="Drula E."/>
            <person name="Kohler A."/>
            <person name="Sanchez-Garcia M."/>
            <person name="Andreopoulos B."/>
            <person name="Barry K.W."/>
            <person name="Bonito G."/>
            <person name="Buee M."/>
            <person name="Carver A."/>
            <person name="Chen C."/>
            <person name="Cichocki N."/>
            <person name="Clum A."/>
            <person name="Culley D."/>
            <person name="Crous P.W."/>
            <person name="Fauchery L."/>
            <person name="Girlanda M."/>
            <person name="Hayes R."/>
            <person name="Keri Z."/>
            <person name="Labutti K."/>
            <person name="Lipzen A."/>
            <person name="Lombard V."/>
            <person name="Magnuson J."/>
            <person name="Maillard F."/>
            <person name="Morin E."/>
            <person name="Murat C."/>
            <person name="Nolan M."/>
            <person name="Ohm R."/>
            <person name="Pangilinan J."/>
            <person name="Pereira M."/>
            <person name="Perotto S."/>
            <person name="Peter M."/>
            <person name="Riley R."/>
            <person name="Sitrit Y."/>
            <person name="Stielow B."/>
            <person name="Szollosi G."/>
            <person name="Zifcakova L."/>
            <person name="Stursova M."/>
            <person name="Spatafora J.W."/>
            <person name="Tedersoo L."/>
            <person name="Vaario L.-M."/>
            <person name="Yamada A."/>
            <person name="Yan M."/>
            <person name="Wang P."/>
            <person name="Xu J."/>
            <person name="Bruns T."/>
            <person name="Baldrian P."/>
            <person name="Vilgalys R."/>
            <person name="Henrissat B."/>
            <person name="Grigoriev I.V."/>
            <person name="Hibbett D."/>
            <person name="Nagy L.G."/>
            <person name="Martin F.M."/>
        </authorList>
    </citation>
    <scope>NUCLEOTIDE SEQUENCE</scope>
    <source>
        <strain evidence="1">P2</strain>
    </source>
</reference>
<proteinExistence type="predicted"/>
<gene>
    <name evidence="1" type="ORF">BDM02DRAFT_3185037</name>
</gene>
<keyword evidence="2" id="KW-1185">Reference proteome</keyword>
<reference evidence="1" key="2">
    <citation type="journal article" date="2020" name="Nat. Commun.">
        <title>Large-scale genome sequencing of mycorrhizal fungi provides insights into the early evolution of symbiotic traits.</title>
        <authorList>
            <person name="Miyauchi S."/>
            <person name="Kiss E."/>
            <person name="Kuo A."/>
            <person name="Drula E."/>
            <person name="Kohler A."/>
            <person name="Sanchez-Garcia M."/>
            <person name="Morin E."/>
            <person name="Andreopoulos B."/>
            <person name="Barry K.W."/>
            <person name="Bonito G."/>
            <person name="Buee M."/>
            <person name="Carver A."/>
            <person name="Chen C."/>
            <person name="Cichocki N."/>
            <person name="Clum A."/>
            <person name="Culley D."/>
            <person name="Crous P.W."/>
            <person name="Fauchery L."/>
            <person name="Girlanda M."/>
            <person name="Hayes R.D."/>
            <person name="Keri Z."/>
            <person name="LaButti K."/>
            <person name="Lipzen A."/>
            <person name="Lombard V."/>
            <person name="Magnuson J."/>
            <person name="Maillard F."/>
            <person name="Murat C."/>
            <person name="Nolan M."/>
            <person name="Ohm R.A."/>
            <person name="Pangilinan J."/>
            <person name="Pereira M.F."/>
            <person name="Perotto S."/>
            <person name="Peter M."/>
            <person name="Pfister S."/>
            <person name="Riley R."/>
            <person name="Sitrit Y."/>
            <person name="Stielow J.B."/>
            <person name="Szollosi G."/>
            <person name="Zifcakova L."/>
            <person name="Stursova M."/>
            <person name="Spatafora J.W."/>
            <person name="Tedersoo L."/>
            <person name="Vaario L.M."/>
            <person name="Yamada A."/>
            <person name="Yan M."/>
            <person name="Wang P."/>
            <person name="Xu J."/>
            <person name="Bruns T."/>
            <person name="Baldrian P."/>
            <person name="Vilgalys R."/>
            <person name="Dunand C."/>
            <person name="Henrissat B."/>
            <person name="Grigoriev I.V."/>
            <person name="Hibbett D."/>
            <person name="Nagy L.G."/>
            <person name="Martin F.M."/>
        </authorList>
    </citation>
    <scope>NUCLEOTIDE SEQUENCE</scope>
    <source>
        <strain evidence="1">P2</strain>
    </source>
</reference>
<dbReference type="Proteomes" id="UP000886501">
    <property type="component" value="Unassembled WGS sequence"/>
</dbReference>
<protein>
    <submittedName>
        <fullName evidence="1">Uncharacterized protein</fullName>
    </submittedName>
</protein>
<dbReference type="EMBL" id="MU117980">
    <property type="protein sequence ID" value="KAF9650881.1"/>
    <property type="molecule type" value="Genomic_DNA"/>
</dbReference>
<evidence type="ECO:0000313" key="1">
    <source>
        <dbReference type="EMBL" id="KAF9650881.1"/>
    </source>
</evidence>
<sequence>MVFRKIGKDVKDWAIDLYYEGFVPRDIWDFLGISSRSRPRILNSEQVFSICEQLNKVPKTYLDEIQDWGALTMQASISKSALSELIQDAGYPVQDASQSSI</sequence>
<accession>A0ACB6ZP08</accession>
<name>A0ACB6ZP08_THEGA</name>
<organism evidence="1 2">
    <name type="scientific">Thelephora ganbajun</name>
    <name type="common">Ganba fungus</name>
    <dbReference type="NCBI Taxonomy" id="370292"/>
    <lineage>
        <taxon>Eukaryota</taxon>
        <taxon>Fungi</taxon>
        <taxon>Dikarya</taxon>
        <taxon>Basidiomycota</taxon>
        <taxon>Agaricomycotina</taxon>
        <taxon>Agaricomycetes</taxon>
        <taxon>Thelephorales</taxon>
        <taxon>Thelephoraceae</taxon>
        <taxon>Thelephora</taxon>
    </lineage>
</organism>